<dbReference type="Gene3D" id="1.20.120.330">
    <property type="entry name" value="Nucleotidyltransferases domain 2"/>
    <property type="match status" value="1"/>
</dbReference>
<dbReference type="STRING" id="930129.SAMN05216352_108256"/>
<dbReference type="GO" id="GO:0016740">
    <property type="term" value="F:transferase activity"/>
    <property type="evidence" value="ECO:0007669"/>
    <property type="project" value="UniProtKB-KW"/>
</dbReference>
<gene>
    <name evidence="4" type="ORF">SAMN05216352_108256</name>
</gene>
<dbReference type="Proteomes" id="UP000199017">
    <property type="component" value="Unassembled WGS sequence"/>
</dbReference>
<accession>A0A1G8LEB8</accession>
<evidence type="ECO:0000259" key="2">
    <source>
        <dbReference type="Pfam" id="PF18576"/>
    </source>
</evidence>
<evidence type="ECO:0000313" key="5">
    <source>
        <dbReference type="Proteomes" id="UP000199017"/>
    </source>
</evidence>
<dbReference type="Pfam" id="PF18576">
    <property type="entry name" value="HTH_52"/>
    <property type="match status" value="1"/>
</dbReference>
<evidence type="ECO:0000313" key="4">
    <source>
        <dbReference type="EMBL" id="SDI54005.1"/>
    </source>
</evidence>
<keyword evidence="4" id="KW-0808">Transferase</keyword>
<name>A0A1G8LEB8_9BACI</name>
<dbReference type="OrthoDB" id="2350973at2"/>
<dbReference type="InterPro" id="IPR041143">
    <property type="entry name" value="YgxA_HTH"/>
</dbReference>
<keyword evidence="5" id="KW-1185">Reference proteome</keyword>
<feature type="domain" description="YgxA-like helix-turn-helix" evidence="2">
    <location>
        <begin position="223"/>
        <end position="289"/>
    </location>
</feature>
<sequence>MEGLLRHLYQERASDPLTKGVLLVEKVFGQEPFTDFFDAVIIIICEETSAAKVKHYNCSGIEAALHVVTEDELFYWILSGTNRKMIDWLFRGKILFNKNEYITNLKLRLSEFPAEDRLRKTGNEFAKLIRRFEDGKALFHLHHYLDAFNHILHALHHLARLSIIEEGLYPEVTLWRQVREVDPETYKLYHELIVGDEGIEKRLELLMIAIEFAIRSKIHIGKAHLASIMEKKNDGKNDGWSYTELAKSPEVNDYVIDLEILLQYLVENGQVKKVKEPSKTSGVFHYKYVL</sequence>
<dbReference type="Pfam" id="PF22339">
    <property type="entry name" value="YgxA-like_sub_bind"/>
    <property type="match status" value="1"/>
</dbReference>
<feature type="domain" description="YgxA-like substrate binding" evidence="3">
    <location>
        <begin position="120"/>
        <end position="217"/>
    </location>
</feature>
<evidence type="ECO:0000259" key="1">
    <source>
        <dbReference type="Pfam" id="PF14540"/>
    </source>
</evidence>
<protein>
    <submittedName>
        <fullName evidence="4">Nucleotidyltransferase-like</fullName>
    </submittedName>
</protein>
<dbReference type="RefSeq" id="WP_091586241.1">
    <property type="nucleotide sequence ID" value="NZ_FNDU01000008.1"/>
</dbReference>
<dbReference type="InterPro" id="IPR029348">
    <property type="entry name" value="NTF-like"/>
</dbReference>
<evidence type="ECO:0000259" key="3">
    <source>
        <dbReference type="Pfam" id="PF22339"/>
    </source>
</evidence>
<dbReference type="AlphaFoldDB" id="A0A1G8LEB8"/>
<dbReference type="Pfam" id="PF14540">
    <property type="entry name" value="NTF-like"/>
    <property type="match status" value="1"/>
</dbReference>
<dbReference type="InterPro" id="IPR036388">
    <property type="entry name" value="WH-like_DNA-bd_sf"/>
</dbReference>
<dbReference type="InterPro" id="IPR043519">
    <property type="entry name" value="NT_sf"/>
</dbReference>
<organism evidence="4 5">
    <name type="scientific">Alteribacillus bidgolensis</name>
    <dbReference type="NCBI Taxonomy" id="930129"/>
    <lineage>
        <taxon>Bacteria</taxon>
        <taxon>Bacillati</taxon>
        <taxon>Bacillota</taxon>
        <taxon>Bacilli</taxon>
        <taxon>Bacillales</taxon>
        <taxon>Bacillaceae</taxon>
        <taxon>Alteribacillus</taxon>
    </lineage>
</organism>
<dbReference type="InterPro" id="IPR054515">
    <property type="entry name" value="YgxA-like_substrate-bd"/>
</dbReference>
<reference evidence="4 5" key="1">
    <citation type="submission" date="2016-10" db="EMBL/GenBank/DDBJ databases">
        <authorList>
            <person name="de Groot N.N."/>
        </authorList>
    </citation>
    <scope>NUCLEOTIDE SEQUENCE [LARGE SCALE GENOMIC DNA]</scope>
    <source>
        <strain evidence="5">P4B,CCM 7963,CECT 7998,DSM 25260,IBRC-M 10614,KCTC 13821</strain>
    </source>
</reference>
<dbReference type="EMBL" id="FNDU01000008">
    <property type="protein sequence ID" value="SDI54005.1"/>
    <property type="molecule type" value="Genomic_DNA"/>
</dbReference>
<dbReference type="Gene3D" id="1.10.10.10">
    <property type="entry name" value="Winged helix-like DNA-binding domain superfamily/Winged helix DNA-binding domain"/>
    <property type="match status" value="1"/>
</dbReference>
<dbReference type="Gene3D" id="3.30.460.10">
    <property type="entry name" value="Beta Polymerase, domain 2"/>
    <property type="match status" value="1"/>
</dbReference>
<feature type="domain" description="Nucleotidyltransferase-like" evidence="1">
    <location>
        <begin position="1"/>
        <end position="117"/>
    </location>
</feature>
<proteinExistence type="predicted"/>